<dbReference type="STRING" id="1034943.BN59_01392"/>
<name>A0A078KRQ9_9GAMM</name>
<dbReference type="Proteomes" id="UP000044071">
    <property type="component" value="Unassembled WGS sequence"/>
</dbReference>
<organism evidence="1 2">
    <name type="scientific">Legionella massiliensis</name>
    <dbReference type="NCBI Taxonomy" id="1034943"/>
    <lineage>
        <taxon>Bacteria</taxon>
        <taxon>Pseudomonadati</taxon>
        <taxon>Pseudomonadota</taxon>
        <taxon>Gammaproteobacteria</taxon>
        <taxon>Legionellales</taxon>
        <taxon>Legionellaceae</taxon>
        <taxon>Legionella</taxon>
    </lineage>
</organism>
<evidence type="ECO:0000313" key="2">
    <source>
        <dbReference type="Proteomes" id="UP000044071"/>
    </source>
</evidence>
<dbReference type="AlphaFoldDB" id="A0A078KRQ9"/>
<dbReference type="eggNOG" id="COG5285">
    <property type="taxonomic scope" value="Bacteria"/>
</dbReference>
<dbReference type="InterPro" id="IPR008775">
    <property type="entry name" value="Phytyl_CoA_dOase-like"/>
</dbReference>
<dbReference type="Gene3D" id="2.60.120.620">
    <property type="entry name" value="q2cbj1_9rhob like domain"/>
    <property type="match status" value="1"/>
</dbReference>
<evidence type="ECO:0000313" key="1">
    <source>
        <dbReference type="EMBL" id="CDZ77110.1"/>
    </source>
</evidence>
<accession>A0A078KRQ9</accession>
<dbReference type="Pfam" id="PF05721">
    <property type="entry name" value="PhyH"/>
    <property type="match status" value="1"/>
</dbReference>
<protein>
    <recommendedName>
        <fullName evidence="3">Phytanoyl-CoA dioxygenase (PhyH)</fullName>
    </recommendedName>
</protein>
<dbReference type="EMBL" id="CCSB01000001">
    <property type="protein sequence ID" value="CDZ77110.1"/>
    <property type="molecule type" value="Genomic_DNA"/>
</dbReference>
<dbReference type="SUPFAM" id="SSF51197">
    <property type="entry name" value="Clavaminate synthase-like"/>
    <property type="match status" value="1"/>
</dbReference>
<sequence>MSLDCSIMLDFLTIFTNKKTFTGILGNPTANRCGLHIFRIVLSDAIEYLRKLPFYLLAPKAAREFNKNGILLIENFLDPQLFFAVKNEIEEHVNQLPEALPNLKKQLYGDKIQRVDGYDRYDGDTLNRFDYISRRSPVRRVFMNLRVHRLTLALFGMFNTPFRYSLYTLRHGDEEILPDSQKLTHRDTFHHTYKIWYFVQDVELSTGPFEYSVGSHISTWRRLRWEYQRSNQISSNKNLSSGGALRIGDEELIQIDIQPPKPLCVKANTMIIANTRGFHRRGFAKAGIKRAGIFGYFRPFAFFPFLQP</sequence>
<dbReference type="RefSeq" id="WP_052403165.1">
    <property type="nucleotide sequence ID" value="NZ_CCVW01000001.1"/>
</dbReference>
<reference evidence="1 2" key="1">
    <citation type="submission" date="2014-06" db="EMBL/GenBank/DDBJ databases">
        <authorList>
            <person name="Urmite Genomes Urmite Genomes"/>
        </authorList>
    </citation>
    <scope>NUCLEOTIDE SEQUENCE [LARGE SCALE GENOMIC DNA]</scope>
</reference>
<gene>
    <name evidence="1" type="ORF">BN59_01392</name>
</gene>
<evidence type="ECO:0008006" key="3">
    <source>
        <dbReference type="Google" id="ProtNLM"/>
    </source>
</evidence>
<dbReference type="GO" id="GO:0016706">
    <property type="term" value="F:2-oxoglutarate-dependent dioxygenase activity"/>
    <property type="evidence" value="ECO:0007669"/>
    <property type="project" value="UniProtKB-ARBA"/>
</dbReference>
<proteinExistence type="predicted"/>
<keyword evidence="2" id="KW-1185">Reference proteome</keyword>